<dbReference type="InterPro" id="IPR015067">
    <property type="entry name" value="DUF1893_TM1506-like"/>
</dbReference>
<dbReference type="Gene3D" id="3.40.140.30">
    <property type="entry name" value="Hypothetical protein TM1506"/>
    <property type="match status" value="1"/>
</dbReference>
<name>A0A844G525_9BACT</name>
<feature type="signal peptide" evidence="1">
    <location>
        <begin position="1"/>
        <end position="22"/>
    </location>
</feature>
<evidence type="ECO:0000313" key="2">
    <source>
        <dbReference type="EMBL" id="MST97459.1"/>
    </source>
</evidence>
<dbReference type="EMBL" id="VUNS01000010">
    <property type="protein sequence ID" value="MST97459.1"/>
    <property type="molecule type" value="Genomic_DNA"/>
</dbReference>
<accession>A0A844G525</accession>
<dbReference type="InterPro" id="IPR037081">
    <property type="entry name" value="Hyp_TM1506"/>
</dbReference>
<keyword evidence="1" id="KW-0732">Signal</keyword>
<dbReference type="Pfam" id="PF08973">
    <property type="entry name" value="TM1506"/>
    <property type="match status" value="1"/>
</dbReference>
<dbReference type="Proteomes" id="UP000435649">
    <property type="component" value="Unassembled WGS sequence"/>
</dbReference>
<dbReference type="InterPro" id="IPR016193">
    <property type="entry name" value="Cytidine_deaminase-like"/>
</dbReference>
<comment type="caution">
    <text evidence="2">The sequence shown here is derived from an EMBL/GenBank/DDBJ whole genome shotgun (WGS) entry which is preliminary data.</text>
</comment>
<keyword evidence="3" id="KW-1185">Reference proteome</keyword>
<evidence type="ECO:0000256" key="1">
    <source>
        <dbReference type="SAM" id="SignalP"/>
    </source>
</evidence>
<sequence length="167" mass="17683">MKFVFSTIALILSGVFAGCASAPEPGLEAARRMILDGRAECVLVKDGRILAQESGGGVSPLLTIYETRKGDMADAVIVDKVVGRAAAAIAICGKARHVHGEVMSEDAAEFLKAHGITSGCTLPVPRILNRKRDGLCPLEQSVAGIDDPEQALAALKNKIESFRKNRN</sequence>
<protein>
    <submittedName>
        <fullName evidence="2">DUF1893 domain-containing protein</fullName>
    </submittedName>
</protein>
<organism evidence="2 3">
    <name type="scientific">Victivallis lenta</name>
    <dbReference type="NCBI Taxonomy" id="2606640"/>
    <lineage>
        <taxon>Bacteria</taxon>
        <taxon>Pseudomonadati</taxon>
        <taxon>Lentisphaerota</taxon>
        <taxon>Lentisphaeria</taxon>
        <taxon>Victivallales</taxon>
        <taxon>Victivallaceae</taxon>
        <taxon>Victivallis</taxon>
    </lineage>
</organism>
<dbReference type="PROSITE" id="PS51257">
    <property type="entry name" value="PROKAR_LIPOPROTEIN"/>
    <property type="match status" value="1"/>
</dbReference>
<evidence type="ECO:0000313" key="3">
    <source>
        <dbReference type="Proteomes" id="UP000435649"/>
    </source>
</evidence>
<dbReference type="RefSeq" id="WP_154418381.1">
    <property type="nucleotide sequence ID" value="NZ_CALXOB010000040.1"/>
</dbReference>
<gene>
    <name evidence="2" type="ORF">FYJ85_10450</name>
</gene>
<feature type="chain" id="PRO_5032800317" evidence="1">
    <location>
        <begin position="23"/>
        <end position="167"/>
    </location>
</feature>
<dbReference type="SUPFAM" id="SSF53927">
    <property type="entry name" value="Cytidine deaminase-like"/>
    <property type="match status" value="1"/>
</dbReference>
<dbReference type="GO" id="GO:0003824">
    <property type="term" value="F:catalytic activity"/>
    <property type="evidence" value="ECO:0007669"/>
    <property type="project" value="InterPro"/>
</dbReference>
<dbReference type="AlphaFoldDB" id="A0A844G525"/>
<proteinExistence type="predicted"/>
<reference evidence="2 3" key="1">
    <citation type="submission" date="2019-08" db="EMBL/GenBank/DDBJ databases">
        <title>In-depth cultivation of the pig gut microbiome towards novel bacterial diversity and tailored functional studies.</title>
        <authorList>
            <person name="Wylensek D."/>
            <person name="Hitch T.C.A."/>
            <person name="Clavel T."/>
        </authorList>
    </citation>
    <scope>NUCLEOTIDE SEQUENCE [LARGE SCALE GENOMIC DNA]</scope>
    <source>
        <strain evidence="2 3">BBE-744-WT-12</strain>
    </source>
</reference>